<accession>A0A8B8BFK7</accession>
<dbReference type="GeneID" id="111110008"/>
<dbReference type="OrthoDB" id="10264063at2759"/>
<protein>
    <submittedName>
        <fullName evidence="6">Cilia- and flagella-associated protein 100-like</fullName>
    </submittedName>
</protein>
<feature type="region of interest" description="Disordered" evidence="3">
    <location>
        <begin position="44"/>
        <end position="81"/>
    </location>
</feature>
<dbReference type="Pfam" id="PF13863">
    <property type="entry name" value="DUF4200"/>
    <property type="match status" value="1"/>
</dbReference>
<dbReference type="GO" id="GO:0005856">
    <property type="term" value="C:cytoskeleton"/>
    <property type="evidence" value="ECO:0007669"/>
    <property type="project" value="UniProtKB-ARBA"/>
</dbReference>
<dbReference type="KEGG" id="cvn:111110008"/>
<organism evidence="5 6">
    <name type="scientific">Crassostrea virginica</name>
    <name type="common">Eastern oyster</name>
    <dbReference type="NCBI Taxonomy" id="6565"/>
    <lineage>
        <taxon>Eukaryota</taxon>
        <taxon>Metazoa</taxon>
        <taxon>Spiralia</taxon>
        <taxon>Lophotrochozoa</taxon>
        <taxon>Mollusca</taxon>
        <taxon>Bivalvia</taxon>
        <taxon>Autobranchia</taxon>
        <taxon>Pteriomorphia</taxon>
        <taxon>Ostreida</taxon>
        <taxon>Ostreoidea</taxon>
        <taxon>Ostreidae</taxon>
        <taxon>Crassostrea</taxon>
    </lineage>
</organism>
<feature type="region of interest" description="Disordered" evidence="3">
    <location>
        <begin position="1"/>
        <end position="23"/>
    </location>
</feature>
<dbReference type="InterPro" id="IPR025252">
    <property type="entry name" value="DUF4200"/>
</dbReference>
<dbReference type="AlphaFoldDB" id="A0A8B8BFK7"/>
<evidence type="ECO:0000256" key="2">
    <source>
        <dbReference type="SAM" id="Coils"/>
    </source>
</evidence>
<sequence>MSERSSVPSTEVGGARGVTTDIVNSEADKGSLVVIIEYSTVAMADSPSRSNAVSPTSEASGKKSRQDGSRQSGRVTFPNSAKSISTVLSDELVPQGNPFKMPADSDIFVLRDKERQRKKLEREKQRKLRVHEKTTYASKVNFRTASMIKPADSDEEKEMEDSDKAIAVKDDPEHTIAVTRDRHVEKESLAEYIAKKREMFLVQYSLGVKRNEMSKLEEISQAEEKKLDLAELYLQEDAAMFDEFLKENDHGSNEAVREAENETKAKLEKVAEIKKVNAAMMAIKSEISKYEDTLKEYQMYRKFLDNLTPQDWRDKKERQKRKRREEKKKAKEQEMMAYKKSLLEADPKDFKAKKKMAPKPAPAPAGKPGAPGKKPEEAEPEEEDDESDEDLELFFAHPQELLDIFADLEEQNLSLIQNSQETEEALEEMKQTIKQTKVKMEKETAILKEQIDKLNSQINREETKAADLKTKARLFSYGEFKAEDQQKMLDSLNSRVEEVYRSCIGDNEANISTLQMLTNIENRLEELFEMIETMPQDKVEAAEKAKDKERRLKLREEKIEQQRLHQEERVRKALERAKAEPKKQTGRKLVFRSEPPRHKKREDDGADQASREEEELAYFFQY</sequence>
<dbReference type="PANTHER" id="PTHR21683:SF3">
    <property type="entry name" value="CILIA AND FLAGELLA ASSOCIATED PROTEIN 100"/>
    <property type="match status" value="1"/>
</dbReference>
<feature type="domain" description="DUF4200" evidence="4">
    <location>
        <begin position="192"/>
        <end position="309"/>
    </location>
</feature>
<gene>
    <name evidence="6" type="primary">LOC111110008</name>
</gene>
<feature type="region of interest" description="Disordered" evidence="3">
    <location>
        <begin position="573"/>
        <end position="612"/>
    </location>
</feature>
<feature type="compositionally biased region" description="Basic and acidic residues" evidence="3">
    <location>
        <begin position="341"/>
        <end position="350"/>
    </location>
</feature>
<name>A0A8B8BFK7_CRAVI</name>
<evidence type="ECO:0000313" key="6">
    <source>
        <dbReference type="RefSeq" id="XP_022302018.1"/>
    </source>
</evidence>
<feature type="region of interest" description="Disordered" evidence="3">
    <location>
        <begin position="312"/>
        <end position="389"/>
    </location>
</feature>
<feature type="compositionally biased region" description="Polar residues" evidence="3">
    <location>
        <begin position="47"/>
        <end position="59"/>
    </location>
</feature>
<dbReference type="InterPro" id="IPR051147">
    <property type="entry name" value="CFAP_domain-containing"/>
</dbReference>
<reference evidence="6" key="1">
    <citation type="submission" date="2025-08" db="UniProtKB">
        <authorList>
            <consortium name="RefSeq"/>
        </authorList>
    </citation>
    <scope>IDENTIFICATION</scope>
    <source>
        <tissue evidence="6">Whole sample</tissue>
    </source>
</reference>
<feature type="compositionally biased region" description="Polar residues" evidence="3">
    <location>
        <begin position="69"/>
        <end position="81"/>
    </location>
</feature>
<feature type="compositionally biased region" description="Acidic residues" evidence="3">
    <location>
        <begin position="378"/>
        <end position="389"/>
    </location>
</feature>
<evidence type="ECO:0000256" key="1">
    <source>
        <dbReference type="ARBA" id="ARBA00023054"/>
    </source>
</evidence>
<feature type="compositionally biased region" description="Basic and acidic residues" evidence="3">
    <location>
        <begin position="573"/>
        <end position="583"/>
    </location>
</feature>
<keyword evidence="1 2" id="KW-0175">Coiled coil</keyword>
<evidence type="ECO:0000256" key="3">
    <source>
        <dbReference type="SAM" id="MobiDB-lite"/>
    </source>
</evidence>
<keyword evidence="5" id="KW-1185">Reference proteome</keyword>
<evidence type="ECO:0000259" key="4">
    <source>
        <dbReference type="Pfam" id="PF13863"/>
    </source>
</evidence>
<dbReference type="PANTHER" id="PTHR21683">
    <property type="entry name" value="COILED-COIL DOMAIN-CONTAINING PROTEIN 42 LIKE-2-LIKE-RELATED"/>
    <property type="match status" value="1"/>
</dbReference>
<feature type="coiled-coil region" evidence="2">
    <location>
        <begin position="405"/>
        <end position="471"/>
    </location>
</feature>
<proteinExistence type="predicted"/>
<dbReference type="Proteomes" id="UP000694844">
    <property type="component" value="Chromosome 8"/>
</dbReference>
<evidence type="ECO:0000313" key="5">
    <source>
        <dbReference type="Proteomes" id="UP000694844"/>
    </source>
</evidence>
<dbReference type="RefSeq" id="XP_022302018.1">
    <property type="nucleotide sequence ID" value="XM_022446310.1"/>
</dbReference>